<dbReference type="RefSeq" id="WP_105591812.1">
    <property type="nucleotide sequence ID" value="NZ_PDET01000003.1"/>
</dbReference>
<gene>
    <name evidence="9 11" type="primary">hisC</name>
    <name evidence="11" type="ORF">CQW29_06040</name>
</gene>
<name>A0A2S9IF17_9GAMM</name>
<keyword evidence="5 9" id="KW-0032">Aminotransferase</keyword>
<dbReference type="InterPro" id="IPR004839">
    <property type="entry name" value="Aminotransferase_I/II_large"/>
</dbReference>
<dbReference type="UniPathway" id="UPA00031">
    <property type="reaction ID" value="UER00012"/>
</dbReference>
<feature type="domain" description="Aminotransferase class I/classII large" evidence="10">
    <location>
        <begin position="32"/>
        <end position="356"/>
    </location>
</feature>
<comment type="pathway">
    <text evidence="2 9">Amino-acid biosynthesis; L-histidine biosynthesis; L-histidine from 5-phospho-alpha-D-ribose 1-diphosphate: step 7/9.</text>
</comment>
<evidence type="ECO:0000256" key="4">
    <source>
        <dbReference type="ARBA" id="ARBA00011738"/>
    </source>
</evidence>
<keyword evidence="9" id="KW-0368">Histidine biosynthesis</keyword>
<dbReference type="Gene3D" id="3.40.640.10">
    <property type="entry name" value="Type I PLP-dependent aspartate aminotransferase-like (Major domain)"/>
    <property type="match status" value="1"/>
</dbReference>
<keyword evidence="9" id="KW-0028">Amino-acid biosynthesis</keyword>
<dbReference type="PROSITE" id="PS00599">
    <property type="entry name" value="AA_TRANSFER_CLASS_2"/>
    <property type="match status" value="1"/>
</dbReference>
<keyword evidence="6 9" id="KW-0808">Transferase</keyword>
<evidence type="ECO:0000256" key="1">
    <source>
        <dbReference type="ARBA" id="ARBA00001933"/>
    </source>
</evidence>
<dbReference type="GO" id="GO:0000105">
    <property type="term" value="P:L-histidine biosynthetic process"/>
    <property type="evidence" value="ECO:0007669"/>
    <property type="project" value="UniProtKB-UniRule"/>
</dbReference>
<dbReference type="CDD" id="cd00609">
    <property type="entry name" value="AAT_like"/>
    <property type="match status" value="1"/>
</dbReference>
<dbReference type="InterPro" id="IPR015424">
    <property type="entry name" value="PyrdxlP-dep_Trfase"/>
</dbReference>
<proteinExistence type="inferred from homology"/>
<evidence type="ECO:0000313" key="11">
    <source>
        <dbReference type="EMBL" id="PRD16369.1"/>
    </source>
</evidence>
<sequence>MIPTHRKILDELSPFIPARTLEATRQELGTQQILNLSANENTFGLSPRVKQALLDHWNDLSYYPDSTAATLRRQVADYHQLPPEQLIFGTGSFQLIELVARTFLSPGDEAIALTPSFPYYYNATRQMEARFVSVPLRDFTIDLEPLKQAINDKTRVIWLCNPNNPAGGIVTEPTLRRFLQAIPRDIVMVLDEAYVDFVDDPDFPDSPRLLRDFSNLVILRTFSKAYGLASFRIGYGIARPELIELMNRLHLPVNISTPSQLAAAASLADREYYQRVVDGVKAGRELYYRTLDALGLRYIRSHGNFVLFHTGLPNSQPVVDVYYQQGILIRAGEGFGLPGWLRVTIGTPEENRRVLALLPQALVQTEQRRTLQMI</sequence>
<evidence type="ECO:0000256" key="8">
    <source>
        <dbReference type="ARBA" id="ARBA00047481"/>
    </source>
</evidence>
<comment type="similarity">
    <text evidence="3 9">Belongs to the class-II pyridoxal-phosphate-dependent aminotransferase family. Histidinol-phosphate aminotransferase subfamily.</text>
</comment>
<accession>A0A2S9IF17</accession>
<keyword evidence="7 9" id="KW-0663">Pyridoxal phosphate</keyword>
<dbReference type="InterPro" id="IPR001917">
    <property type="entry name" value="Aminotrans_II_pyridoxalP_BS"/>
</dbReference>
<comment type="catalytic activity">
    <reaction evidence="8 9">
        <text>L-histidinol phosphate + 2-oxoglutarate = 3-(imidazol-4-yl)-2-oxopropyl phosphate + L-glutamate</text>
        <dbReference type="Rhea" id="RHEA:23744"/>
        <dbReference type="ChEBI" id="CHEBI:16810"/>
        <dbReference type="ChEBI" id="CHEBI:29985"/>
        <dbReference type="ChEBI" id="CHEBI:57766"/>
        <dbReference type="ChEBI" id="CHEBI:57980"/>
        <dbReference type="EC" id="2.6.1.9"/>
    </reaction>
</comment>
<reference evidence="11 12" key="1">
    <citation type="submission" date="2017-10" db="EMBL/GenBank/DDBJ databases">
        <title>Draft genome of two endophytic bacteria isolated from 'guarana' Paullinia cupana (Mart.) Ducke.</title>
        <authorList>
            <person name="Siqueira K.A."/>
            <person name="Liotti R.G."/>
            <person name="Mendes T.A."/>
            <person name="Soares M.A."/>
        </authorList>
    </citation>
    <scope>NUCLEOTIDE SEQUENCE [LARGE SCALE GENOMIC DNA]</scope>
    <source>
        <strain evidence="11 12">342</strain>
    </source>
</reference>
<dbReference type="InterPro" id="IPR005861">
    <property type="entry name" value="HisP_aminotrans"/>
</dbReference>
<dbReference type="EMBL" id="PDET01000003">
    <property type="protein sequence ID" value="PRD16369.1"/>
    <property type="molecule type" value="Genomic_DNA"/>
</dbReference>
<dbReference type="InterPro" id="IPR015421">
    <property type="entry name" value="PyrdxlP-dep_Trfase_major"/>
</dbReference>
<protein>
    <recommendedName>
        <fullName evidence="9">Histidinol-phosphate aminotransferase</fullName>
        <ecNumber evidence="9">2.6.1.9</ecNumber>
    </recommendedName>
    <alternativeName>
        <fullName evidence="9">Imidazole acetol-phosphate transaminase</fullName>
    </alternativeName>
</protein>
<organism evidence="11 12">
    <name type="scientific">Pantoea coffeiphila</name>
    <dbReference type="NCBI Taxonomy" id="1465635"/>
    <lineage>
        <taxon>Bacteria</taxon>
        <taxon>Pseudomonadati</taxon>
        <taxon>Pseudomonadota</taxon>
        <taxon>Gammaproteobacteria</taxon>
        <taxon>Enterobacterales</taxon>
        <taxon>Erwiniaceae</taxon>
        <taxon>Pantoea</taxon>
    </lineage>
</organism>
<dbReference type="NCBIfam" id="TIGR01141">
    <property type="entry name" value="hisC"/>
    <property type="match status" value="1"/>
</dbReference>
<evidence type="ECO:0000313" key="12">
    <source>
        <dbReference type="Proteomes" id="UP000239181"/>
    </source>
</evidence>
<comment type="subunit">
    <text evidence="4 9">Homodimer.</text>
</comment>
<dbReference type="GO" id="GO:0030170">
    <property type="term" value="F:pyridoxal phosphate binding"/>
    <property type="evidence" value="ECO:0007669"/>
    <property type="project" value="InterPro"/>
</dbReference>
<keyword evidence="12" id="KW-1185">Reference proteome</keyword>
<evidence type="ECO:0000256" key="6">
    <source>
        <dbReference type="ARBA" id="ARBA00022679"/>
    </source>
</evidence>
<feature type="modified residue" description="N6-(pyridoxal phosphate)lysine" evidence="9">
    <location>
        <position position="224"/>
    </location>
</feature>
<dbReference type="InterPro" id="IPR015422">
    <property type="entry name" value="PyrdxlP-dep_Trfase_small"/>
</dbReference>
<dbReference type="PANTHER" id="PTHR43643">
    <property type="entry name" value="HISTIDINOL-PHOSPHATE AMINOTRANSFERASE 2"/>
    <property type="match status" value="1"/>
</dbReference>
<evidence type="ECO:0000256" key="9">
    <source>
        <dbReference type="HAMAP-Rule" id="MF_01023"/>
    </source>
</evidence>
<dbReference type="OrthoDB" id="9813612at2"/>
<dbReference type="Gene3D" id="3.90.1150.10">
    <property type="entry name" value="Aspartate Aminotransferase, domain 1"/>
    <property type="match status" value="1"/>
</dbReference>
<dbReference type="HAMAP" id="MF_01023">
    <property type="entry name" value="HisC_aminotrans_2"/>
    <property type="match status" value="1"/>
</dbReference>
<dbReference type="InterPro" id="IPR050106">
    <property type="entry name" value="HistidinolP_aminotransfase"/>
</dbReference>
<dbReference type="PANTHER" id="PTHR43643:SF3">
    <property type="entry name" value="HISTIDINOL-PHOSPHATE AMINOTRANSFERASE"/>
    <property type="match status" value="1"/>
</dbReference>
<evidence type="ECO:0000256" key="2">
    <source>
        <dbReference type="ARBA" id="ARBA00005011"/>
    </source>
</evidence>
<dbReference type="Pfam" id="PF00155">
    <property type="entry name" value="Aminotran_1_2"/>
    <property type="match status" value="1"/>
</dbReference>
<dbReference type="GO" id="GO:0004400">
    <property type="term" value="F:histidinol-phosphate transaminase activity"/>
    <property type="evidence" value="ECO:0007669"/>
    <property type="project" value="UniProtKB-UniRule"/>
</dbReference>
<dbReference type="Proteomes" id="UP000239181">
    <property type="component" value="Unassembled WGS sequence"/>
</dbReference>
<dbReference type="SUPFAM" id="SSF53383">
    <property type="entry name" value="PLP-dependent transferases"/>
    <property type="match status" value="1"/>
</dbReference>
<evidence type="ECO:0000259" key="10">
    <source>
        <dbReference type="Pfam" id="PF00155"/>
    </source>
</evidence>
<comment type="cofactor">
    <cofactor evidence="1 9">
        <name>pyridoxal 5'-phosphate</name>
        <dbReference type="ChEBI" id="CHEBI:597326"/>
    </cofactor>
</comment>
<comment type="caution">
    <text evidence="11">The sequence shown here is derived from an EMBL/GenBank/DDBJ whole genome shotgun (WGS) entry which is preliminary data.</text>
</comment>
<dbReference type="AlphaFoldDB" id="A0A2S9IF17"/>
<evidence type="ECO:0000256" key="5">
    <source>
        <dbReference type="ARBA" id="ARBA00022576"/>
    </source>
</evidence>
<evidence type="ECO:0000256" key="3">
    <source>
        <dbReference type="ARBA" id="ARBA00007970"/>
    </source>
</evidence>
<dbReference type="EC" id="2.6.1.9" evidence="9"/>
<evidence type="ECO:0000256" key="7">
    <source>
        <dbReference type="ARBA" id="ARBA00022898"/>
    </source>
</evidence>